<evidence type="ECO:0000313" key="1">
    <source>
        <dbReference type="EMBL" id="CAG5018330.1"/>
    </source>
</evidence>
<reference evidence="1" key="1">
    <citation type="submission" date="2021-04" db="EMBL/GenBank/DDBJ databases">
        <authorList>
            <person name="Tunstrom K."/>
        </authorList>
    </citation>
    <scope>NUCLEOTIDE SEQUENCE</scope>
</reference>
<dbReference type="OrthoDB" id="7484295at2759"/>
<dbReference type="EMBL" id="CAJQZP010001125">
    <property type="protein sequence ID" value="CAG5018330.1"/>
    <property type="molecule type" value="Genomic_DNA"/>
</dbReference>
<protein>
    <submittedName>
        <fullName evidence="1">(apollo) hypothetical protein</fullName>
    </submittedName>
</protein>
<gene>
    <name evidence="1" type="ORF">PAPOLLO_LOCUS16856</name>
</gene>
<organism evidence="1 2">
    <name type="scientific">Parnassius apollo</name>
    <name type="common">Apollo butterfly</name>
    <name type="synonym">Papilio apollo</name>
    <dbReference type="NCBI Taxonomy" id="110799"/>
    <lineage>
        <taxon>Eukaryota</taxon>
        <taxon>Metazoa</taxon>
        <taxon>Ecdysozoa</taxon>
        <taxon>Arthropoda</taxon>
        <taxon>Hexapoda</taxon>
        <taxon>Insecta</taxon>
        <taxon>Pterygota</taxon>
        <taxon>Neoptera</taxon>
        <taxon>Endopterygota</taxon>
        <taxon>Lepidoptera</taxon>
        <taxon>Glossata</taxon>
        <taxon>Ditrysia</taxon>
        <taxon>Papilionoidea</taxon>
        <taxon>Papilionidae</taxon>
        <taxon>Parnassiinae</taxon>
        <taxon>Parnassini</taxon>
        <taxon>Parnassius</taxon>
        <taxon>Parnassius</taxon>
    </lineage>
</organism>
<sequence>MSQIKGVKDDVTIIWEQLESIKISTVKITREHSEMMNDISELKNSLNYHSAEQTTLTIRIDDVVSEIKKVYLFQQNVSELQEI</sequence>
<name>A0A8S3XEH8_PARAO</name>
<accession>A0A8S3XEH8</accession>
<evidence type="ECO:0000313" key="2">
    <source>
        <dbReference type="Proteomes" id="UP000691718"/>
    </source>
</evidence>
<dbReference type="Proteomes" id="UP000691718">
    <property type="component" value="Unassembled WGS sequence"/>
</dbReference>
<proteinExistence type="predicted"/>
<keyword evidence="2" id="KW-1185">Reference proteome</keyword>
<dbReference type="AlphaFoldDB" id="A0A8S3XEH8"/>
<comment type="caution">
    <text evidence="1">The sequence shown here is derived from an EMBL/GenBank/DDBJ whole genome shotgun (WGS) entry which is preliminary data.</text>
</comment>